<proteinExistence type="predicted"/>
<gene>
    <name evidence="8" type="ORF">MOZ64_02610</name>
</gene>
<evidence type="ECO:0000313" key="8">
    <source>
        <dbReference type="EMBL" id="MDX8416737.1"/>
    </source>
</evidence>
<protein>
    <submittedName>
        <fullName evidence="8">EFR1 family ferrodoxin</fullName>
    </submittedName>
</protein>
<organism evidence="8 9">
    <name type="scientific">Absicoccus intestinalis</name>
    <dbReference type="NCBI Taxonomy" id="2926319"/>
    <lineage>
        <taxon>Bacteria</taxon>
        <taxon>Bacillati</taxon>
        <taxon>Bacillota</taxon>
        <taxon>Erysipelotrichia</taxon>
        <taxon>Erysipelotrichales</taxon>
        <taxon>Erysipelotrichaceae</taxon>
        <taxon>Absicoccus</taxon>
    </lineage>
</organism>
<keyword evidence="3" id="KW-0004">4Fe-4S</keyword>
<evidence type="ECO:0000313" key="9">
    <source>
        <dbReference type="Proteomes" id="UP001285244"/>
    </source>
</evidence>
<evidence type="ECO:0000256" key="6">
    <source>
        <dbReference type="ARBA" id="ARBA00023014"/>
    </source>
</evidence>
<name>A0ABU4WJK3_9FIRM</name>
<dbReference type="InterPro" id="IPR047964">
    <property type="entry name" value="EFR1-like"/>
</dbReference>
<comment type="caution">
    <text evidence="8">The sequence shown here is derived from an EMBL/GenBank/DDBJ whole genome shotgun (WGS) entry which is preliminary data.</text>
</comment>
<sequence>MLFSFSGTGNSLHVARTLLHPGEKLVNMAKGDHLYHLEKGERVGFIFPVYCFTLSHVVLHFVQHLKLTGQGYVFSVIVCGGNTGHAGAYLKEELSKRDIQLNALFSLAMPDDMVFYYDLASPEENQKKLRKAEQKLSVLKKTIEQEKQNDPGSGFTSKMMQPVYYDAIRGTKAFHVNDACIHCGKCERNCPDGIIRLVDGKPTWRASHCTKCSGCINRCHVQAIQYGRKTENRFRYVHPEMK</sequence>
<dbReference type="PROSITE" id="PS00198">
    <property type="entry name" value="4FE4S_FER_1"/>
    <property type="match status" value="1"/>
</dbReference>
<dbReference type="PROSITE" id="PS51379">
    <property type="entry name" value="4FE4S_FER_2"/>
    <property type="match status" value="2"/>
</dbReference>
<keyword evidence="5" id="KW-0408">Iron</keyword>
<dbReference type="EMBL" id="JALBUS010000003">
    <property type="protein sequence ID" value="MDX8416737.1"/>
    <property type="molecule type" value="Genomic_DNA"/>
</dbReference>
<accession>A0ABU4WJK3</accession>
<dbReference type="SUPFAM" id="SSF52218">
    <property type="entry name" value="Flavoproteins"/>
    <property type="match status" value="1"/>
</dbReference>
<keyword evidence="6" id="KW-0411">Iron-sulfur</keyword>
<dbReference type="InterPro" id="IPR017896">
    <property type="entry name" value="4Fe4S_Fe-S-bd"/>
</dbReference>
<dbReference type="PANTHER" id="PTHR24960:SF79">
    <property type="entry name" value="PHOTOSYSTEM I IRON-SULFUR CENTER"/>
    <property type="match status" value="1"/>
</dbReference>
<comment type="function">
    <text evidence="2">Ferredoxins are iron-sulfur proteins that transfer electrons in a wide variety of metabolic reactions.</text>
</comment>
<dbReference type="Pfam" id="PF13187">
    <property type="entry name" value="Fer4_9"/>
    <property type="match status" value="1"/>
</dbReference>
<evidence type="ECO:0000256" key="2">
    <source>
        <dbReference type="ARBA" id="ARBA00003532"/>
    </source>
</evidence>
<evidence type="ECO:0000256" key="5">
    <source>
        <dbReference type="ARBA" id="ARBA00023004"/>
    </source>
</evidence>
<keyword evidence="9" id="KW-1185">Reference proteome</keyword>
<comment type="cofactor">
    <cofactor evidence="1">
        <name>[4Fe-4S] cluster</name>
        <dbReference type="ChEBI" id="CHEBI:49883"/>
    </cofactor>
</comment>
<dbReference type="SUPFAM" id="SSF54862">
    <property type="entry name" value="4Fe-4S ferredoxins"/>
    <property type="match status" value="1"/>
</dbReference>
<feature type="domain" description="4Fe-4S ferredoxin-type" evidence="7">
    <location>
        <begin position="171"/>
        <end position="200"/>
    </location>
</feature>
<reference evidence="8 9" key="1">
    <citation type="submission" date="2022-03" db="EMBL/GenBank/DDBJ databases">
        <title>Novel taxa within the pig intestine.</title>
        <authorList>
            <person name="Wylensek D."/>
            <person name="Bishof K."/>
            <person name="Afrizal A."/>
            <person name="Clavel T."/>
        </authorList>
    </citation>
    <scope>NUCLEOTIDE SEQUENCE [LARGE SCALE GENOMIC DNA]</scope>
    <source>
        <strain evidence="8 9">Cla-KB-P134</strain>
    </source>
</reference>
<dbReference type="InterPro" id="IPR029039">
    <property type="entry name" value="Flavoprotein-like_sf"/>
</dbReference>
<dbReference type="Proteomes" id="UP001285244">
    <property type="component" value="Unassembled WGS sequence"/>
</dbReference>
<dbReference type="InterPro" id="IPR050157">
    <property type="entry name" value="PSI_iron-sulfur_center"/>
</dbReference>
<dbReference type="RefSeq" id="WP_320325068.1">
    <property type="nucleotide sequence ID" value="NZ_JALBUS010000003.1"/>
</dbReference>
<evidence type="ECO:0000256" key="1">
    <source>
        <dbReference type="ARBA" id="ARBA00001966"/>
    </source>
</evidence>
<dbReference type="NCBIfam" id="NF038196">
    <property type="entry name" value="ferrodoxin_EFR1"/>
    <property type="match status" value="1"/>
</dbReference>
<dbReference type="PANTHER" id="PTHR24960">
    <property type="entry name" value="PHOTOSYSTEM I IRON-SULFUR CENTER-RELATED"/>
    <property type="match status" value="1"/>
</dbReference>
<dbReference type="InterPro" id="IPR017900">
    <property type="entry name" value="4Fe4S_Fe_S_CS"/>
</dbReference>
<feature type="domain" description="4Fe-4S ferredoxin-type" evidence="7">
    <location>
        <begin position="201"/>
        <end position="229"/>
    </location>
</feature>
<keyword evidence="4" id="KW-0479">Metal-binding</keyword>
<dbReference type="Gene3D" id="3.30.70.20">
    <property type="match status" value="1"/>
</dbReference>
<evidence type="ECO:0000256" key="3">
    <source>
        <dbReference type="ARBA" id="ARBA00022485"/>
    </source>
</evidence>
<evidence type="ECO:0000256" key="4">
    <source>
        <dbReference type="ARBA" id="ARBA00022723"/>
    </source>
</evidence>
<evidence type="ECO:0000259" key="7">
    <source>
        <dbReference type="PROSITE" id="PS51379"/>
    </source>
</evidence>